<feature type="binding site" evidence="6">
    <location>
        <begin position="139"/>
        <end position="147"/>
    </location>
    <ligand>
        <name>ATP</name>
        <dbReference type="ChEBI" id="CHEBI:30616"/>
    </ligand>
</feature>
<evidence type="ECO:0000313" key="9">
    <source>
        <dbReference type="Proteomes" id="UP001150907"/>
    </source>
</evidence>
<accession>A0A9W8BIB3</accession>
<name>A0A9W8BIB3_9FUNG</name>
<dbReference type="Proteomes" id="UP001150907">
    <property type="component" value="Unassembled WGS sequence"/>
</dbReference>
<comment type="similarity">
    <text evidence="1 7">Belongs to the 5-formyltetrahydrofolate cyclo-ligase family.</text>
</comment>
<dbReference type="GO" id="GO:0005739">
    <property type="term" value="C:mitochondrion"/>
    <property type="evidence" value="ECO:0007669"/>
    <property type="project" value="TreeGrafter"/>
</dbReference>
<keyword evidence="7" id="KW-0460">Magnesium</keyword>
<dbReference type="GO" id="GO:0035999">
    <property type="term" value="P:tetrahydrofolate interconversion"/>
    <property type="evidence" value="ECO:0007669"/>
    <property type="project" value="TreeGrafter"/>
</dbReference>
<feature type="binding site" evidence="6">
    <location>
        <position position="60"/>
    </location>
    <ligand>
        <name>substrate</name>
    </ligand>
</feature>
<proteinExistence type="inferred from homology"/>
<gene>
    <name evidence="8" type="ORF">H4R26_002701</name>
</gene>
<sequence length="198" mass="21588">MSLLSNAKQQLRKVLRPQLLQIPASELQAESRLIHKHVLAHSTFQQAQHVSIYLSMGAGEVQTYELVDAALAAGKHVYVPRCRGSVMDMVRVPDRAAVASLSRNAWGIPEPGAEEPAADPRLLDFVVVPGLAFDITGNRCGHGRGYYDRYLSQLSSSATTCALCLSKQLLNSVPVGDLDIKPRLLVTPKGIVYQNSEN</sequence>
<evidence type="ECO:0000256" key="4">
    <source>
        <dbReference type="ARBA" id="ARBA00036539"/>
    </source>
</evidence>
<dbReference type="PANTHER" id="PTHR23407:SF1">
    <property type="entry name" value="5-FORMYLTETRAHYDROFOLATE CYCLO-LIGASE"/>
    <property type="match status" value="1"/>
</dbReference>
<keyword evidence="2 6" id="KW-0547">Nucleotide-binding</keyword>
<dbReference type="InterPro" id="IPR024185">
    <property type="entry name" value="FTHF_cligase-like_sf"/>
</dbReference>
<dbReference type="NCBIfam" id="TIGR02727">
    <property type="entry name" value="MTHFS_bact"/>
    <property type="match status" value="1"/>
</dbReference>
<reference evidence="8" key="1">
    <citation type="submission" date="2022-07" db="EMBL/GenBank/DDBJ databases">
        <title>Phylogenomic reconstructions and comparative analyses of Kickxellomycotina fungi.</title>
        <authorList>
            <person name="Reynolds N.K."/>
            <person name="Stajich J.E."/>
            <person name="Barry K."/>
            <person name="Grigoriev I.V."/>
            <person name="Crous P."/>
            <person name="Smith M.E."/>
        </authorList>
    </citation>
    <scope>NUCLEOTIDE SEQUENCE</scope>
    <source>
        <strain evidence="8">IMI 214461</strain>
    </source>
</reference>
<evidence type="ECO:0000256" key="6">
    <source>
        <dbReference type="PIRSR" id="PIRSR006806-1"/>
    </source>
</evidence>
<dbReference type="GO" id="GO:0005524">
    <property type="term" value="F:ATP binding"/>
    <property type="evidence" value="ECO:0007669"/>
    <property type="project" value="UniProtKB-KW"/>
</dbReference>
<dbReference type="PIRSF" id="PIRSF006806">
    <property type="entry name" value="FTHF_cligase"/>
    <property type="match status" value="1"/>
</dbReference>
<evidence type="ECO:0000313" key="8">
    <source>
        <dbReference type="EMBL" id="KAJ2004113.1"/>
    </source>
</evidence>
<evidence type="ECO:0000256" key="3">
    <source>
        <dbReference type="ARBA" id="ARBA00022840"/>
    </source>
</evidence>
<dbReference type="Gene3D" id="3.40.50.10420">
    <property type="entry name" value="NagB/RpiA/CoA transferase-like"/>
    <property type="match status" value="1"/>
</dbReference>
<feature type="binding site" evidence="6">
    <location>
        <position position="54"/>
    </location>
    <ligand>
        <name>substrate</name>
    </ligand>
</feature>
<dbReference type="EC" id="6.3.3.2" evidence="5 7"/>
<dbReference type="SUPFAM" id="SSF100950">
    <property type="entry name" value="NagB/RpiA/CoA transferase-like"/>
    <property type="match status" value="1"/>
</dbReference>
<comment type="caution">
    <text evidence="8">The sequence shown here is derived from an EMBL/GenBank/DDBJ whole genome shotgun (WGS) entry which is preliminary data.</text>
</comment>
<keyword evidence="7" id="KW-0479">Metal-binding</keyword>
<evidence type="ECO:0000256" key="1">
    <source>
        <dbReference type="ARBA" id="ARBA00010638"/>
    </source>
</evidence>
<organism evidence="8 9">
    <name type="scientific">Coemansia thaxteri</name>
    <dbReference type="NCBI Taxonomy" id="2663907"/>
    <lineage>
        <taxon>Eukaryota</taxon>
        <taxon>Fungi</taxon>
        <taxon>Fungi incertae sedis</taxon>
        <taxon>Zoopagomycota</taxon>
        <taxon>Kickxellomycotina</taxon>
        <taxon>Kickxellomycetes</taxon>
        <taxon>Kickxellales</taxon>
        <taxon>Kickxellaceae</taxon>
        <taxon>Coemansia</taxon>
    </lineage>
</organism>
<dbReference type="EMBL" id="JANBQF010000175">
    <property type="protein sequence ID" value="KAJ2004113.1"/>
    <property type="molecule type" value="Genomic_DNA"/>
</dbReference>
<dbReference type="PANTHER" id="PTHR23407">
    <property type="entry name" value="ATPASE INHIBITOR/5-FORMYLTETRAHYDROFOLATE CYCLO-LIGASE"/>
    <property type="match status" value="1"/>
</dbReference>
<protein>
    <recommendedName>
        <fullName evidence="5 7">5-formyltetrahydrofolate cyclo-ligase</fullName>
        <ecNumber evidence="5 7">6.3.3.2</ecNumber>
    </recommendedName>
</protein>
<comment type="cofactor">
    <cofactor evidence="7">
        <name>Mg(2+)</name>
        <dbReference type="ChEBI" id="CHEBI:18420"/>
    </cofactor>
</comment>
<keyword evidence="9" id="KW-1185">Reference proteome</keyword>
<dbReference type="GO" id="GO:0030272">
    <property type="term" value="F:5-formyltetrahydrofolate cyclo-ligase activity"/>
    <property type="evidence" value="ECO:0007669"/>
    <property type="project" value="UniProtKB-EC"/>
</dbReference>
<evidence type="ECO:0000256" key="2">
    <source>
        <dbReference type="ARBA" id="ARBA00022741"/>
    </source>
</evidence>
<evidence type="ECO:0000256" key="7">
    <source>
        <dbReference type="RuleBase" id="RU361279"/>
    </source>
</evidence>
<dbReference type="AlphaFoldDB" id="A0A9W8BIB3"/>
<dbReference type="GO" id="GO:0009396">
    <property type="term" value="P:folic acid-containing compound biosynthetic process"/>
    <property type="evidence" value="ECO:0007669"/>
    <property type="project" value="TreeGrafter"/>
</dbReference>
<comment type="catalytic activity">
    <reaction evidence="4 7">
        <text>(6S)-5-formyl-5,6,7,8-tetrahydrofolate + ATP = (6R)-5,10-methenyltetrahydrofolate + ADP + phosphate</text>
        <dbReference type="Rhea" id="RHEA:10488"/>
        <dbReference type="ChEBI" id="CHEBI:30616"/>
        <dbReference type="ChEBI" id="CHEBI:43474"/>
        <dbReference type="ChEBI" id="CHEBI:57455"/>
        <dbReference type="ChEBI" id="CHEBI:57457"/>
        <dbReference type="ChEBI" id="CHEBI:456216"/>
        <dbReference type="EC" id="6.3.3.2"/>
    </reaction>
</comment>
<dbReference type="Pfam" id="PF01812">
    <property type="entry name" value="5-FTHF_cyc-lig"/>
    <property type="match status" value="1"/>
</dbReference>
<dbReference type="OrthoDB" id="2015992at2759"/>
<feature type="binding site" evidence="6">
    <location>
        <begin position="8"/>
        <end position="12"/>
    </location>
    <ligand>
        <name>ATP</name>
        <dbReference type="ChEBI" id="CHEBI:30616"/>
    </ligand>
</feature>
<dbReference type="InterPro" id="IPR037171">
    <property type="entry name" value="NagB/RpiA_transferase-like"/>
</dbReference>
<evidence type="ECO:0000256" key="5">
    <source>
        <dbReference type="ARBA" id="ARBA00038966"/>
    </source>
</evidence>
<dbReference type="InterPro" id="IPR002698">
    <property type="entry name" value="FTHF_cligase"/>
</dbReference>
<dbReference type="GO" id="GO:0046872">
    <property type="term" value="F:metal ion binding"/>
    <property type="evidence" value="ECO:0007669"/>
    <property type="project" value="UniProtKB-KW"/>
</dbReference>
<keyword evidence="3 6" id="KW-0067">ATP-binding</keyword>